<evidence type="ECO:0000313" key="5">
    <source>
        <dbReference type="Proteomes" id="UP000181969"/>
    </source>
</evidence>
<sequence length="605" mass="70219">MYYYNSWDADFKQPFGAIQVGQIMKVNLKTDKENVTAKFIIRRDFGARSEFDMQKLEGGIFSVSVKFDVGQGLYYYYFEISEPTDWGVKKFYYGCSGLGGEGVLYMNENDVRPYQATIFSSKDTAPAWYREAVFYQIFPDRFHNGNSEGKINHPKPNSFIYATKEDTPLYVKDEKGDVVRWDFFGGNIRGIIEKIPYLKALGITALYLNPIFSATSNHRYDTNDYLQIDSMLGTEEDFQELVDLLHTENMRIVLDGVFSHVGKDSRYFNLSGQYGSDVGAAKNPDSPYMDWFKFTEYPMDYKSWWGIKDLPEVDKDNPSFRDFIYGDTHSVLVKWNQCGIDGWRLDVADELPDSFIRGIRKNLSRYPETILIGEVWEDASNKISYGQRRNYILGESLQAVMNYPFRDLIIAYLTMTKTAQELAYQMLVLSENYPHDIFYNNFNNLGTHDTERILTMVGDEANDLAVGMLFTLPGVPCVYYGDEAGLTGRKDPKNRKYFPWDNIHEPTYDLYRQWIAKRHSEKVLSKGRFTTFYQGDILGILRYTDCEAFVYVINPTDEEVKLIFKEIHFLQKVSFIERLENSLDELVLPPKSGEDFKIIKVENMI</sequence>
<organism evidence="4 5">
    <name type="scientific">Lactococcus garvieae</name>
    <dbReference type="NCBI Taxonomy" id="1363"/>
    <lineage>
        <taxon>Bacteria</taxon>
        <taxon>Bacillati</taxon>
        <taxon>Bacillota</taxon>
        <taxon>Bacilli</taxon>
        <taxon>Lactobacillales</taxon>
        <taxon>Streptococcaceae</taxon>
        <taxon>Lactococcus</taxon>
    </lineage>
</organism>
<keyword evidence="1" id="KW-0378">Hydrolase</keyword>
<dbReference type="Gene3D" id="3.20.20.80">
    <property type="entry name" value="Glycosidases"/>
    <property type="match status" value="1"/>
</dbReference>
<proteinExistence type="predicted"/>
<reference evidence="4 5" key="1">
    <citation type="submission" date="2016-10" db="EMBL/GenBank/DDBJ databases">
        <authorList>
            <person name="de Groot N.N."/>
        </authorList>
    </citation>
    <scope>NUCLEOTIDE SEQUENCE [LARGE SCALE GENOMIC DNA]</scope>
    <source>
        <strain evidence="4 5">M79</strain>
    </source>
</reference>
<evidence type="ECO:0000256" key="1">
    <source>
        <dbReference type="ARBA" id="ARBA00022801"/>
    </source>
</evidence>
<dbReference type="Proteomes" id="UP000181969">
    <property type="component" value="Unassembled WGS sequence"/>
</dbReference>
<dbReference type="Pfam" id="PF00128">
    <property type="entry name" value="Alpha-amylase"/>
    <property type="match status" value="1"/>
</dbReference>
<dbReference type="InterPro" id="IPR045857">
    <property type="entry name" value="O16G_dom_2"/>
</dbReference>
<protein>
    <submittedName>
        <fullName evidence="4">Alpha-glucosidase</fullName>
    </submittedName>
</protein>
<dbReference type="GO" id="GO:0016798">
    <property type="term" value="F:hydrolase activity, acting on glycosyl bonds"/>
    <property type="evidence" value="ECO:0007669"/>
    <property type="project" value="UniProtKB-KW"/>
</dbReference>
<dbReference type="AlphaFoldDB" id="A0A1I4FDM8"/>
<dbReference type="GO" id="GO:0005975">
    <property type="term" value="P:carbohydrate metabolic process"/>
    <property type="evidence" value="ECO:0007669"/>
    <property type="project" value="InterPro"/>
</dbReference>
<keyword evidence="2" id="KW-0326">Glycosidase</keyword>
<dbReference type="SUPFAM" id="SSF51445">
    <property type="entry name" value="(Trans)glycosidases"/>
    <property type="match status" value="1"/>
</dbReference>
<dbReference type="PANTHER" id="PTHR10357:SF210">
    <property type="entry name" value="MALTODEXTRIN GLUCOSIDASE"/>
    <property type="match status" value="1"/>
</dbReference>
<dbReference type="InterPro" id="IPR006047">
    <property type="entry name" value="GH13_cat_dom"/>
</dbReference>
<dbReference type="Gene3D" id="3.90.400.10">
    <property type="entry name" value="Oligo-1,6-glucosidase, Domain 2"/>
    <property type="match status" value="1"/>
</dbReference>
<evidence type="ECO:0000259" key="3">
    <source>
        <dbReference type="SMART" id="SM00642"/>
    </source>
</evidence>
<dbReference type="SMART" id="SM00642">
    <property type="entry name" value="Aamy"/>
    <property type="match status" value="1"/>
</dbReference>
<dbReference type="CDD" id="cd11338">
    <property type="entry name" value="AmyAc_CMD"/>
    <property type="match status" value="1"/>
</dbReference>
<evidence type="ECO:0000313" key="4">
    <source>
        <dbReference type="EMBL" id="SFL14987.1"/>
    </source>
</evidence>
<dbReference type="EMBL" id="FOTJ01000001">
    <property type="protein sequence ID" value="SFL14987.1"/>
    <property type="molecule type" value="Genomic_DNA"/>
</dbReference>
<dbReference type="InterPro" id="IPR017853">
    <property type="entry name" value="GH"/>
</dbReference>
<dbReference type="OrthoDB" id="9805159at2"/>
<gene>
    <name evidence="4" type="ORF">SAMN05216438_101541</name>
</gene>
<feature type="domain" description="Glycosyl hydrolase family 13 catalytic" evidence="3">
    <location>
        <begin position="136"/>
        <end position="518"/>
    </location>
</feature>
<evidence type="ECO:0000256" key="2">
    <source>
        <dbReference type="ARBA" id="ARBA00023295"/>
    </source>
</evidence>
<dbReference type="PANTHER" id="PTHR10357">
    <property type="entry name" value="ALPHA-AMYLASE FAMILY MEMBER"/>
    <property type="match status" value="1"/>
</dbReference>
<accession>A0A1I4FDM8</accession>
<dbReference type="RefSeq" id="WP_074750360.1">
    <property type="nucleotide sequence ID" value="NZ_FOTJ01000001.1"/>
</dbReference>
<name>A0A1I4FDM8_9LACT</name>